<evidence type="ECO:0000256" key="7">
    <source>
        <dbReference type="ARBA" id="ARBA00040674"/>
    </source>
</evidence>
<evidence type="ECO:0000256" key="2">
    <source>
        <dbReference type="ARBA" id="ARBA00022741"/>
    </source>
</evidence>
<dbReference type="GO" id="GO:0033063">
    <property type="term" value="C:Rad51B-Rad51C-Rad51D-XRCC2 complex"/>
    <property type="evidence" value="ECO:0007669"/>
    <property type="project" value="TreeGrafter"/>
</dbReference>
<dbReference type="Pfam" id="PF08423">
    <property type="entry name" value="Rad51"/>
    <property type="match status" value="1"/>
</dbReference>
<dbReference type="SUPFAM" id="SSF52540">
    <property type="entry name" value="P-loop containing nucleoside triphosphate hydrolases"/>
    <property type="match status" value="1"/>
</dbReference>
<dbReference type="GO" id="GO:0005657">
    <property type="term" value="C:replication fork"/>
    <property type="evidence" value="ECO:0007669"/>
    <property type="project" value="TreeGrafter"/>
</dbReference>
<dbReference type="InterPro" id="IPR052093">
    <property type="entry name" value="HR_Repair_Mediator"/>
</dbReference>
<keyword evidence="5" id="KW-0234">DNA repair</keyword>
<proteinExistence type="predicted"/>
<dbReference type="GO" id="GO:0140664">
    <property type="term" value="F:ATP-dependent DNA damage sensor activity"/>
    <property type="evidence" value="ECO:0007669"/>
    <property type="project" value="InterPro"/>
</dbReference>
<keyword evidence="10" id="KW-1185">Reference proteome</keyword>
<protein>
    <recommendedName>
        <fullName evidence="7">DNA repair protein RAD51 homolog 3</fullName>
    </recommendedName>
</protein>
<evidence type="ECO:0000313" key="9">
    <source>
        <dbReference type="EMBL" id="RKP13067.1"/>
    </source>
</evidence>
<dbReference type="EMBL" id="KZ988118">
    <property type="protein sequence ID" value="RKP13067.1"/>
    <property type="molecule type" value="Genomic_DNA"/>
</dbReference>
<dbReference type="GO" id="GO:0033065">
    <property type="term" value="C:Rad51C-XRCC3 complex"/>
    <property type="evidence" value="ECO:0007669"/>
    <property type="project" value="TreeGrafter"/>
</dbReference>
<keyword evidence="2" id="KW-0547">Nucleotide-binding</keyword>
<dbReference type="InterPro" id="IPR020588">
    <property type="entry name" value="RecA_ATP-bd"/>
</dbReference>
<evidence type="ECO:0000313" key="10">
    <source>
        <dbReference type="Proteomes" id="UP000267251"/>
    </source>
</evidence>
<dbReference type="GO" id="GO:0008821">
    <property type="term" value="F:crossover junction DNA endonuclease activity"/>
    <property type="evidence" value="ECO:0007669"/>
    <property type="project" value="TreeGrafter"/>
</dbReference>
<evidence type="ECO:0000256" key="1">
    <source>
        <dbReference type="ARBA" id="ARBA00004123"/>
    </source>
</evidence>
<dbReference type="InterPro" id="IPR013632">
    <property type="entry name" value="Rad51_C"/>
</dbReference>
<dbReference type="GO" id="GO:0000707">
    <property type="term" value="P:meiotic DNA recombinase assembly"/>
    <property type="evidence" value="ECO:0007669"/>
    <property type="project" value="TreeGrafter"/>
</dbReference>
<dbReference type="Gene3D" id="3.40.50.300">
    <property type="entry name" value="P-loop containing nucleotide triphosphate hydrolases"/>
    <property type="match status" value="1"/>
</dbReference>
<dbReference type="GO" id="GO:0000400">
    <property type="term" value="F:four-way junction DNA binding"/>
    <property type="evidence" value="ECO:0007669"/>
    <property type="project" value="TreeGrafter"/>
</dbReference>
<evidence type="ECO:0000256" key="6">
    <source>
        <dbReference type="ARBA" id="ARBA00023242"/>
    </source>
</evidence>
<dbReference type="AlphaFoldDB" id="A0A4P9Y2J4"/>
<name>A0A4P9Y2J4_9FUNG</name>
<dbReference type="OrthoDB" id="5957327at2759"/>
<dbReference type="PANTHER" id="PTHR46239:SF1">
    <property type="entry name" value="DNA REPAIR PROTEIN RAD51 HOMOLOG 3"/>
    <property type="match status" value="1"/>
</dbReference>
<keyword evidence="3" id="KW-0227">DNA damage</keyword>
<dbReference type="InterPro" id="IPR027417">
    <property type="entry name" value="P-loop_NTPase"/>
</dbReference>
<feature type="domain" description="RecA family profile 1" evidence="8">
    <location>
        <begin position="1"/>
        <end position="108"/>
    </location>
</feature>
<evidence type="ECO:0000256" key="5">
    <source>
        <dbReference type="ARBA" id="ARBA00023204"/>
    </source>
</evidence>
<evidence type="ECO:0000256" key="4">
    <source>
        <dbReference type="ARBA" id="ARBA00022840"/>
    </source>
</evidence>
<dbReference type="GO" id="GO:0005524">
    <property type="term" value="F:ATP binding"/>
    <property type="evidence" value="ECO:0007669"/>
    <property type="project" value="UniProtKB-KW"/>
</dbReference>
<evidence type="ECO:0000256" key="3">
    <source>
        <dbReference type="ARBA" id="ARBA00022763"/>
    </source>
</evidence>
<organism evidence="9 10">
    <name type="scientific">Piptocephalis cylindrospora</name>
    <dbReference type="NCBI Taxonomy" id="1907219"/>
    <lineage>
        <taxon>Eukaryota</taxon>
        <taxon>Fungi</taxon>
        <taxon>Fungi incertae sedis</taxon>
        <taxon>Zoopagomycota</taxon>
        <taxon>Zoopagomycotina</taxon>
        <taxon>Zoopagomycetes</taxon>
        <taxon>Zoopagales</taxon>
        <taxon>Piptocephalidaceae</taxon>
        <taxon>Piptocephalis</taxon>
    </lineage>
</organism>
<keyword evidence="6" id="KW-0539">Nucleus</keyword>
<dbReference type="GO" id="GO:0007131">
    <property type="term" value="P:reciprocal meiotic recombination"/>
    <property type="evidence" value="ECO:0007669"/>
    <property type="project" value="TreeGrafter"/>
</dbReference>
<sequence length="188" mass="20648">MDVQMDRLEAMAKNAPQSGVGADRWQDRLQYHRVWSLSQVSATIHTLPTSMSSTSQAPKCIILDGMTTPYRSFQGDSRIRTRTLLACGQALRSLAASSSICIIVTNQMTHRLSDDGSSLPIPALGDSWTHVPTHRIVLDPTGHIREGQCTGHLIKSPDRLLDQAHFSITTTGISDGKGRKRPFLQDGE</sequence>
<accession>A0A4P9Y2J4</accession>
<evidence type="ECO:0000259" key="8">
    <source>
        <dbReference type="PROSITE" id="PS50162"/>
    </source>
</evidence>
<dbReference type="PANTHER" id="PTHR46239">
    <property type="entry name" value="DNA REPAIR PROTEIN RAD51 HOMOLOG 3 RAD51C"/>
    <property type="match status" value="1"/>
</dbReference>
<gene>
    <name evidence="9" type="ORF">BJ684DRAFT_16493</name>
</gene>
<reference evidence="10" key="1">
    <citation type="journal article" date="2018" name="Nat. Microbiol.">
        <title>Leveraging single-cell genomics to expand the fungal tree of life.</title>
        <authorList>
            <person name="Ahrendt S.R."/>
            <person name="Quandt C.A."/>
            <person name="Ciobanu D."/>
            <person name="Clum A."/>
            <person name="Salamov A."/>
            <person name="Andreopoulos B."/>
            <person name="Cheng J.F."/>
            <person name="Woyke T."/>
            <person name="Pelin A."/>
            <person name="Henrissat B."/>
            <person name="Reynolds N.K."/>
            <person name="Benny G.L."/>
            <person name="Smith M.E."/>
            <person name="James T.Y."/>
            <person name="Grigoriev I.V."/>
        </authorList>
    </citation>
    <scope>NUCLEOTIDE SEQUENCE [LARGE SCALE GENOMIC DNA]</scope>
</reference>
<dbReference type="PROSITE" id="PS50162">
    <property type="entry name" value="RECA_2"/>
    <property type="match status" value="1"/>
</dbReference>
<keyword evidence="4" id="KW-0067">ATP-binding</keyword>
<dbReference type="Proteomes" id="UP000267251">
    <property type="component" value="Unassembled WGS sequence"/>
</dbReference>
<comment type="subcellular location">
    <subcellularLocation>
        <location evidence="1">Nucleus</location>
    </subcellularLocation>
</comment>